<keyword evidence="4" id="KW-1185">Reference proteome</keyword>
<dbReference type="EMBL" id="WJBH02000006">
    <property type="protein sequence ID" value="KAI9556553.1"/>
    <property type="molecule type" value="Genomic_DNA"/>
</dbReference>
<keyword evidence="1" id="KW-0812">Transmembrane</keyword>
<protein>
    <recommendedName>
        <fullName evidence="2">NXPE C-terminal domain-containing protein</fullName>
    </recommendedName>
</protein>
<dbReference type="Proteomes" id="UP000820818">
    <property type="component" value="Linkage Group LG6"/>
</dbReference>
<keyword evidence="1" id="KW-1133">Transmembrane helix</keyword>
<sequence length="835" mass="95822">MRRCYTLFIGLMFAGVFVLFFMAKREAEQSSRKLILDEEEREYCEWKMMNDPAMRHQSSNHERWNVSLLLSLGLLAPKTSYGFNDSSMIYRPNRRICREYEGQMTSQLTLKRILGELTSNANSWCQTLRNVTGRLGSCYDLDSNLDEFLTNEHNLNKTWRCFHPPETTSQTLTTLEIYQAIRLKRFSTKETVIVPVPEDNVMRLQNPSLIIRLFFLIGGFNPQEIYTFNGGLLLLDQENSFKEFGCSAFQPVCDSATRWIQLVLNHVEMSPQVHELNLLPRDGKVSQIIAADFIRTSFDTELLRIHHNAIRLRTKSTPHSLHLLLHKTISNAIRFLSIRRSYPATKFGSTLNEHLYDEKEIFGLISTLVINPFIKLEPTFHSRWTHYSATVPYEMTWLNLQVFLNDHATYALLENERSKNFNISIGLGWNDFKIEIGNKDKRIRSITYILRIRRLPREDNPVPFCANNLTVCILEQECSFKFKDKPECGLQPWLVGNWSSALTDWNRLPTCPFGNSKGVMEGAWMIPCSSCLLERSCYWSRARWQPFECRHPHYSPSKVKQCLLHRKLIFVGDSTNRGMMEALLERLDGWLTTSDRTKWHGYRHRLANTGGQTQFDFDYYPKFWMSSRTSLEQTLTHMLRRVAANESDTTLIIGGLDWMSVEHFQTIQRVLAAEGLSRMAVVIKMAGAGLFQSDVTATHGEKGLVSTARRLARLSETARLQYGFRTVDTWNMTAARFRDFLPGRCRCHFHQITEVAGQSSDADAINLDSSSGSSPRRFSIDGPINQVYTEILADQICRGGDHAHQGALTTTALNSGQVVCSKTADPKKVSQSVGR</sequence>
<feature type="domain" description="NXPE C-terminal" evidence="2">
    <location>
        <begin position="544"/>
        <end position="653"/>
    </location>
</feature>
<accession>A0AAD5L6D8</accession>
<evidence type="ECO:0000259" key="2">
    <source>
        <dbReference type="Pfam" id="PF24536"/>
    </source>
</evidence>
<evidence type="ECO:0000313" key="3">
    <source>
        <dbReference type="EMBL" id="KAI9556553.1"/>
    </source>
</evidence>
<proteinExistence type="predicted"/>
<organism evidence="3 4">
    <name type="scientific">Daphnia sinensis</name>
    <dbReference type="NCBI Taxonomy" id="1820382"/>
    <lineage>
        <taxon>Eukaryota</taxon>
        <taxon>Metazoa</taxon>
        <taxon>Ecdysozoa</taxon>
        <taxon>Arthropoda</taxon>
        <taxon>Crustacea</taxon>
        <taxon>Branchiopoda</taxon>
        <taxon>Diplostraca</taxon>
        <taxon>Cladocera</taxon>
        <taxon>Anomopoda</taxon>
        <taxon>Daphniidae</taxon>
        <taxon>Daphnia</taxon>
        <taxon>Daphnia similis group</taxon>
    </lineage>
</organism>
<feature type="transmembrane region" description="Helical" evidence="1">
    <location>
        <begin position="6"/>
        <end position="23"/>
    </location>
</feature>
<dbReference type="PANTHER" id="PTHR14776">
    <property type="entry name" value="CADHERIN-LIKE AND PC-ESTERASE DOMAIN-CONTAINING PROTEIN 1"/>
    <property type="match status" value="1"/>
</dbReference>
<evidence type="ECO:0000256" key="1">
    <source>
        <dbReference type="SAM" id="Phobius"/>
    </source>
</evidence>
<dbReference type="AlphaFoldDB" id="A0AAD5L6D8"/>
<dbReference type="PANTHER" id="PTHR14776:SF1">
    <property type="entry name" value="CADHERIN-LIKE AND PC-ESTERASE DOMAIN-CONTAINING PROTEIN 1"/>
    <property type="match status" value="1"/>
</dbReference>
<dbReference type="InterPro" id="IPR057106">
    <property type="entry name" value="NXPE4_C"/>
</dbReference>
<name>A0AAD5L6D8_9CRUS</name>
<keyword evidence="1" id="KW-0472">Membrane</keyword>
<comment type="caution">
    <text evidence="3">The sequence shown here is derived from an EMBL/GenBank/DDBJ whole genome shotgun (WGS) entry which is preliminary data.</text>
</comment>
<dbReference type="Pfam" id="PF24536">
    <property type="entry name" value="NXPE4_C"/>
    <property type="match status" value="1"/>
</dbReference>
<evidence type="ECO:0000313" key="4">
    <source>
        <dbReference type="Proteomes" id="UP000820818"/>
    </source>
</evidence>
<gene>
    <name evidence="3" type="ORF">GHT06_016343</name>
</gene>
<reference evidence="3 4" key="1">
    <citation type="submission" date="2022-05" db="EMBL/GenBank/DDBJ databases">
        <title>A multi-omics perspective on studying reproductive biology in Daphnia sinensis.</title>
        <authorList>
            <person name="Jia J."/>
        </authorList>
    </citation>
    <scope>NUCLEOTIDE SEQUENCE [LARGE SCALE GENOMIC DNA]</scope>
    <source>
        <strain evidence="3 4">WSL</strain>
    </source>
</reference>